<dbReference type="AlphaFoldDB" id="A0A0E9QL96"/>
<organism evidence="1">
    <name type="scientific">Anguilla anguilla</name>
    <name type="common">European freshwater eel</name>
    <name type="synonym">Muraena anguilla</name>
    <dbReference type="NCBI Taxonomy" id="7936"/>
    <lineage>
        <taxon>Eukaryota</taxon>
        <taxon>Metazoa</taxon>
        <taxon>Chordata</taxon>
        <taxon>Craniata</taxon>
        <taxon>Vertebrata</taxon>
        <taxon>Euteleostomi</taxon>
        <taxon>Actinopterygii</taxon>
        <taxon>Neopterygii</taxon>
        <taxon>Teleostei</taxon>
        <taxon>Anguilliformes</taxon>
        <taxon>Anguillidae</taxon>
        <taxon>Anguilla</taxon>
    </lineage>
</organism>
<evidence type="ECO:0000313" key="1">
    <source>
        <dbReference type="EMBL" id="JAH17651.1"/>
    </source>
</evidence>
<accession>A0A0E9QL96</accession>
<name>A0A0E9QL96_ANGAN</name>
<proteinExistence type="predicted"/>
<reference evidence="1" key="1">
    <citation type="submission" date="2014-11" db="EMBL/GenBank/DDBJ databases">
        <authorList>
            <person name="Amaro Gonzalez C."/>
        </authorList>
    </citation>
    <scope>NUCLEOTIDE SEQUENCE</scope>
</reference>
<sequence>MESNPSSDLMTIPPKMSIQLLLHGKLRLDINGRPEVESCANAHCRFEERRNITDRGRTPACSMTLTVASHSSRAHL</sequence>
<protein>
    <submittedName>
        <fullName evidence="1">Uncharacterized protein</fullName>
    </submittedName>
</protein>
<reference evidence="1" key="2">
    <citation type="journal article" date="2015" name="Fish Shellfish Immunol.">
        <title>Early steps in the European eel (Anguilla anguilla)-Vibrio vulnificus interaction in the gills: Role of the RtxA13 toxin.</title>
        <authorList>
            <person name="Callol A."/>
            <person name="Pajuelo D."/>
            <person name="Ebbesson L."/>
            <person name="Teles M."/>
            <person name="MacKenzie S."/>
            <person name="Amaro C."/>
        </authorList>
    </citation>
    <scope>NUCLEOTIDE SEQUENCE</scope>
</reference>
<dbReference type="EMBL" id="GBXM01090926">
    <property type="protein sequence ID" value="JAH17651.1"/>
    <property type="molecule type" value="Transcribed_RNA"/>
</dbReference>